<proteinExistence type="predicted"/>
<dbReference type="AlphaFoldDB" id="G0JP23"/>
<accession>G0JP23</accession>
<dbReference type="Proteomes" id="UP000009220">
    <property type="component" value="Chromosome"/>
</dbReference>
<name>G0JP23_9PROT</name>
<dbReference type="HOGENOM" id="CLU_3163484_0_0_6"/>
<organism evidence="1 2">
    <name type="scientific">Acidithiobacillus ferrivorans SS3</name>
    <dbReference type="NCBI Taxonomy" id="743299"/>
    <lineage>
        <taxon>Bacteria</taxon>
        <taxon>Pseudomonadati</taxon>
        <taxon>Pseudomonadota</taxon>
        <taxon>Acidithiobacillia</taxon>
        <taxon>Acidithiobacillales</taxon>
        <taxon>Acidithiobacillaceae</taxon>
        <taxon>Acidithiobacillus</taxon>
    </lineage>
</organism>
<protein>
    <submittedName>
        <fullName evidence="1">Uncharacterized protein</fullName>
    </submittedName>
</protein>
<gene>
    <name evidence="1" type="ORF">Acife_2331</name>
</gene>
<evidence type="ECO:0000313" key="2">
    <source>
        <dbReference type="Proteomes" id="UP000009220"/>
    </source>
</evidence>
<dbReference type="EMBL" id="CP002985">
    <property type="protein sequence ID" value="AEM48438.1"/>
    <property type="molecule type" value="Genomic_DNA"/>
</dbReference>
<evidence type="ECO:0000313" key="1">
    <source>
        <dbReference type="EMBL" id="AEM48438.1"/>
    </source>
</evidence>
<dbReference type="KEGG" id="afi:Acife_2331"/>
<sequence>MREIKPTAPPTLSALLQGFFAEYMILKKAVTARPEQESPHLLTTVIG</sequence>
<reference evidence="1 2" key="1">
    <citation type="journal article" date="2011" name="J. Bacteriol.">
        <title>Draft genome of the psychrotolerant acidophile Acidithiobacillus ferrivorans SS3.</title>
        <authorList>
            <person name="Liljeqvist M."/>
            <person name="Valdes J."/>
            <person name="Holmes D.S."/>
            <person name="Dopson M."/>
        </authorList>
    </citation>
    <scope>NUCLEOTIDE SEQUENCE [LARGE SCALE GENOMIC DNA]</scope>
    <source>
        <strain evidence="1 2">SS3</strain>
    </source>
</reference>